<dbReference type="PROSITE" id="PS50111">
    <property type="entry name" value="CHEMOTAXIS_TRANSDUC_2"/>
    <property type="match status" value="1"/>
</dbReference>
<dbReference type="SMART" id="SM00283">
    <property type="entry name" value="MA"/>
    <property type="match status" value="1"/>
</dbReference>
<sequence>MLEKMNLKIRLLTILSLVFFLSLTSVITFLTYNAQENVGNEAEARCLELADKQAAQLKGVLQVGLDAARTLRDSLVGIKKSGLEFDRRMLDSLIREYVVTNPEFLGVWAGFEPNALDNKDAQFANTDRHDKTGRYIPYWNRGSGQITFQPLGNYTTEGKGDYYLVPLRSGKEKILDPLTYTVAGKEITLVSITIPIKYKGKAIGVAGVDLSLDQCKAMVTKEKPYGTGYVTLITDSGMIVAHPQEDLMGKNISELGLGKQYQEVIKQGKTRLLTHESAVTGEISYLVIAPIPLGDAKQPWSVVVSVPQDAVLAATQKTLHFSIMVALIALLAVSVVVFLVARTVATPIQASVVSLGRSAESVSTASREIASSSQVLANGASEQASALEETSAALEEMSSMTRQNADNADQADNLMKNVSRVVKEAETAMEELKLTVEKINKTSAETAGIIKTVDEIAFQTNLLALNAAVEAARAGEHGAGFAVVAEEVRNLAMRAAEAAKNTADLIEENQVNAQEGSQVLQKTDQAFSQVSGEASKVAELVNEIAAASKEQAEGIDQVTQATSNMDQVTQQVAANAEESAASAEELASQAVNMNKQVLKLAQVAEGKKDHDASPSKPEAPVSDREKGVAQGRVLRGPTQLDRTALPLDEDF</sequence>
<evidence type="ECO:0000256" key="2">
    <source>
        <dbReference type="ARBA" id="ARBA00022475"/>
    </source>
</evidence>
<evidence type="ECO:0000256" key="7">
    <source>
        <dbReference type="ARBA" id="ARBA00029447"/>
    </source>
</evidence>
<name>A0A0D2J6A7_9BACT</name>
<dbReference type="PANTHER" id="PTHR43531">
    <property type="entry name" value="PROTEIN ICFG"/>
    <property type="match status" value="1"/>
</dbReference>
<evidence type="ECO:0000256" key="11">
    <source>
        <dbReference type="SAM" id="Phobius"/>
    </source>
</evidence>
<evidence type="ECO:0000256" key="3">
    <source>
        <dbReference type="ARBA" id="ARBA00022481"/>
    </source>
</evidence>
<dbReference type="InParanoid" id="A0A0D2J6A7"/>
<keyword evidence="9" id="KW-0175">Coiled coil</keyword>
<evidence type="ECO:0000256" key="10">
    <source>
        <dbReference type="SAM" id="MobiDB-lite"/>
    </source>
</evidence>
<keyword evidence="3" id="KW-0488">Methylation</keyword>
<dbReference type="STRING" id="1429043.X474_11850"/>
<feature type="transmembrane region" description="Helical" evidence="11">
    <location>
        <begin position="319"/>
        <end position="341"/>
    </location>
</feature>
<dbReference type="Gene3D" id="1.10.287.950">
    <property type="entry name" value="Methyl-accepting chemotaxis protein"/>
    <property type="match status" value="1"/>
</dbReference>
<dbReference type="AlphaFoldDB" id="A0A0D2J6A7"/>
<evidence type="ECO:0000256" key="1">
    <source>
        <dbReference type="ARBA" id="ARBA00004651"/>
    </source>
</evidence>
<dbReference type="CDD" id="cd12913">
    <property type="entry name" value="PDC1_MCP_like"/>
    <property type="match status" value="1"/>
</dbReference>
<accession>A0A0D2J6A7</accession>
<feature type="coiled-coil region" evidence="9">
    <location>
        <begin position="377"/>
        <end position="442"/>
    </location>
</feature>
<dbReference type="InterPro" id="IPR051310">
    <property type="entry name" value="MCP_chemotaxis"/>
</dbReference>
<evidence type="ECO:0000313" key="14">
    <source>
        <dbReference type="Proteomes" id="UP000032233"/>
    </source>
</evidence>
<comment type="subcellular location">
    <subcellularLocation>
        <location evidence="1">Cell membrane</location>
        <topology evidence="1">Multi-pass membrane protein</topology>
    </subcellularLocation>
</comment>
<dbReference type="PATRIC" id="fig|1429043.3.peg.2522"/>
<dbReference type="EMBL" id="AZAC01000014">
    <property type="protein sequence ID" value="KIX13674.1"/>
    <property type="molecule type" value="Genomic_DNA"/>
</dbReference>
<keyword evidence="5 11" id="KW-1133">Transmembrane helix</keyword>
<evidence type="ECO:0000256" key="5">
    <source>
        <dbReference type="ARBA" id="ARBA00022989"/>
    </source>
</evidence>
<dbReference type="Pfam" id="PF02743">
    <property type="entry name" value="dCache_1"/>
    <property type="match status" value="1"/>
</dbReference>
<keyword evidence="4 11" id="KW-0812">Transmembrane</keyword>
<keyword evidence="8" id="KW-0807">Transducer</keyword>
<evidence type="ECO:0000256" key="9">
    <source>
        <dbReference type="SAM" id="Coils"/>
    </source>
</evidence>
<reference evidence="13 14" key="1">
    <citation type="submission" date="2013-11" db="EMBL/GenBank/DDBJ databases">
        <title>Metagenomic analysis of a methanogenic consortium involved in long chain n-alkane degradation.</title>
        <authorList>
            <person name="Davidova I.A."/>
            <person name="Callaghan A.V."/>
            <person name="Wawrik B."/>
            <person name="Pruitt S."/>
            <person name="Marks C."/>
            <person name="Duncan K.E."/>
            <person name="Suflita J.M."/>
        </authorList>
    </citation>
    <scope>NUCLEOTIDE SEQUENCE [LARGE SCALE GENOMIC DNA]</scope>
    <source>
        <strain evidence="13 14">SPR</strain>
    </source>
</reference>
<dbReference type="InterPro" id="IPR033479">
    <property type="entry name" value="dCache_1"/>
</dbReference>
<dbReference type="GO" id="GO:0004888">
    <property type="term" value="F:transmembrane signaling receptor activity"/>
    <property type="evidence" value="ECO:0007669"/>
    <property type="project" value="TreeGrafter"/>
</dbReference>
<organism evidence="13 14">
    <name type="scientific">Dethiosulfatarculus sandiegensis</name>
    <dbReference type="NCBI Taxonomy" id="1429043"/>
    <lineage>
        <taxon>Bacteria</taxon>
        <taxon>Pseudomonadati</taxon>
        <taxon>Thermodesulfobacteriota</taxon>
        <taxon>Desulfarculia</taxon>
        <taxon>Desulfarculales</taxon>
        <taxon>Desulfarculaceae</taxon>
        <taxon>Dethiosulfatarculus</taxon>
    </lineage>
</organism>
<dbReference type="CDD" id="cd12912">
    <property type="entry name" value="PDC2_MCP_like"/>
    <property type="match status" value="1"/>
</dbReference>
<keyword evidence="2" id="KW-1003">Cell membrane</keyword>
<protein>
    <submittedName>
        <fullName evidence="13">Methyl-accepting chemotaxis protein</fullName>
    </submittedName>
</protein>
<dbReference type="Pfam" id="PF00015">
    <property type="entry name" value="MCPsignal"/>
    <property type="match status" value="1"/>
</dbReference>
<dbReference type="SUPFAM" id="SSF58104">
    <property type="entry name" value="Methyl-accepting chemotaxis protein (MCP) signaling domain"/>
    <property type="match status" value="1"/>
</dbReference>
<feature type="domain" description="Methyl-accepting transducer" evidence="12">
    <location>
        <begin position="358"/>
        <end position="587"/>
    </location>
</feature>
<evidence type="ECO:0000256" key="4">
    <source>
        <dbReference type="ARBA" id="ARBA00022692"/>
    </source>
</evidence>
<comment type="caution">
    <text evidence="13">The sequence shown here is derived from an EMBL/GenBank/DDBJ whole genome shotgun (WGS) entry which is preliminary data.</text>
</comment>
<dbReference type="PANTHER" id="PTHR43531:SF14">
    <property type="entry name" value="METHYL-ACCEPTING CHEMOTAXIS PROTEIN I-RELATED"/>
    <property type="match status" value="1"/>
</dbReference>
<evidence type="ECO:0000313" key="13">
    <source>
        <dbReference type="EMBL" id="KIX13674.1"/>
    </source>
</evidence>
<proteinExistence type="inferred from homology"/>
<gene>
    <name evidence="13" type="ORF">X474_11850</name>
</gene>
<evidence type="ECO:0000256" key="6">
    <source>
        <dbReference type="ARBA" id="ARBA00023136"/>
    </source>
</evidence>
<dbReference type="CDD" id="cd11386">
    <property type="entry name" value="MCP_signal"/>
    <property type="match status" value="1"/>
</dbReference>
<dbReference type="GO" id="GO:0005886">
    <property type="term" value="C:plasma membrane"/>
    <property type="evidence" value="ECO:0007669"/>
    <property type="project" value="UniProtKB-SubCell"/>
</dbReference>
<dbReference type="GO" id="GO:0007165">
    <property type="term" value="P:signal transduction"/>
    <property type="evidence" value="ECO:0007669"/>
    <property type="project" value="UniProtKB-KW"/>
</dbReference>
<dbReference type="Proteomes" id="UP000032233">
    <property type="component" value="Unassembled WGS sequence"/>
</dbReference>
<dbReference type="InterPro" id="IPR004089">
    <property type="entry name" value="MCPsignal_dom"/>
</dbReference>
<keyword evidence="6 11" id="KW-0472">Membrane</keyword>
<evidence type="ECO:0000256" key="8">
    <source>
        <dbReference type="PROSITE-ProRule" id="PRU00284"/>
    </source>
</evidence>
<comment type="similarity">
    <text evidence="7">Belongs to the methyl-accepting chemotaxis (MCP) protein family.</text>
</comment>
<dbReference type="Gene3D" id="3.30.450.20">
    <property type="entry name" value="PAS domain"/>
    <property type="match status" value="2"/>
</dbReference>
<evidence type="ECO:0000259" key="12">
    <source>
        <dbReference type="PROSITE" id="PS50111"/>
    </source>
</evidence>
<feature type="region of interest" description="Disordered" evidence="10">
    <location>
        <begin position="604"/>
        <end position="651"/>
    </location>
</feature>
<keyword evidence="14" id="KW-1185">Reference proteome</keyword>
<dbReference type="GO" id="GO:0006935">
    <property type="term" value="P:chemotaxis"/>
    <property type="evidence" value="ECO:0007669"/>
    <property type="project" value="TreeGrafter"/>
</dbReference>